<feature type="domain" description="RRM" evidence="4">
    <location>
        <begin position="144"/>
        <end position="206"/>
    </location>
</feature>
<keyword evidence="1 2" id="KW-0694">RNA-binding</keyword>
<dbReference type="InterPro" id="IPR035979">
    <property type="entry name" value="RBD_domain_sf"/>
</dbReference>
<dbReference type="STRING" id="9238.A0A093PBK0"/>
<dbReference type="GO" id="GO:0003723">
    <property type="term" value="F:RNA binding"/>
    <property type="evidence" value="ECO:0007669"/>
    <property type="project" value="UniProtKB-UniRule"/>
</dbReference>
<dbReference type="InterPro" id="IPR034173">
    <property type="entry name" value="SHARP_RRM2"/>
</dbReference>
<dbReference type="FunFam" id="3.30.70.330:FF:000088">
    <property type="entry name" value="msx2-interacting protein-like isoform X1"/>
    <property type="match status" value="1"/>
</dbReference>
<gene>
    <name evidence="5" type="ORF">AS28_13729</name>
</gene>
<evidence type="ECO:0000256" key="3">
    <source>
        <dbReference type="SAM" id="MobiDB-lite"/>
    </source>
</evidence>
<name>A0A093PBK0_PYGAD</name>
<evidence type="ECO:0000313" key="5">
    <source>
        <dbReference type="EMBL" id="KFW71590.1"/>
    </source>
</evidence>
<dbReference type="Pfam" id="PF00076">
    <property type="entry name" value="RRM_1"/>
    <property type="match status" value="2"/>
</dbReference>
<evidence type="ECO:0000256" key="1">
    <source>
        <dbReference type="ARBA" id="ARBA00022884"/>
    </source>
</evidence>
<evidence type="ECO:0000259" key="4">
    <source>
        <dbReference type="PROSITE" id="PS50102"/>
    </source>
</evidence>
<feature type="non-terminal residue" evidence="5">
    <location>
        <position position="1"/>
    </location>
</feature>
<dbReference type="AlphaFoldDB" id="A0A093PBK0"/>
<reference evidence="5 6" key="1">
    <citation type="submission" date="2014-04" db="EMBL/GenBank/DDBJ databases">
        <title>Genome evolution of avian class.</title>
        <authorList>
            <person name="Zhang G."/>
            <person name="Li C."/>
        </authorList>
    </citation>
    <scope>NUCLEOTIDE SEQUENCE [LARGE SCALE GENOMIC DNA]</scope>
    <source>
        <strain evidence="5">BGI_AS28</strain>
    </source>
</reference>
<feature type="region of interest" description="Disordered" evidence="3">
    <location>
        <begin position="1"/>
        <end position="37"/>
    </location>
</feature>
<feature type="domain" description="RRM" evidence="4">
    <location>
        <begin position="41"/>
        <end position="114"/>
    </location>
</feature>
<dbReference type="Proteomes" id="UP000054081">
    <property type="component" value="Unassembled WGS sequence"/>
</dbReference>
<dbReference type="Gene3D" id="3.30.70.330">
    <property type="match status" value="3"/>
</dbReference>
<dbReference type="PANTHER" id="PTHR23189">
    <property type="entry name" value="RNA RECOGNITION MOTIF-CONTAINING"/>
    <property type="match status" value="1"/>
</dbReference>
<dbReference type="PROSITE" id="PS50102">
    <property type="entry name" value="RRM"/>
    <property type="match status" value="2"/>
</dbReference>
<dbReference type="SUPFAM" id="SSF54928">
    <property type="entry name" value="RNA-binding domain, RBD"/>
    <property type="match status" value="2"/>
</dbReference>
<dbReference type="InterPro" id="IPR012677">
    <property type="entry name" value="Nucleotide-bd_a/b_plait_sf"/>
</dbReference>
<dbReference type="CDD" id="cd12349">
    <property type="entry name" value="RRM2_SHARP"/>
    <property type="match status" value="1"/>
</dbReference>
<dbReference type="EMBL" id="KL225376">
    <property type="protein sequence ID" value="KFW71590.1"/>
    <property type="molecule type" value="Genomic_DNA"/>
</dbReference>
<dbReference type="InterPro" id="IPR000504">
    <property type="entry name" value="RRM_dom"/>
</dbReference>
<organism evidence="5 6">
    <name type="scientific">Pygoscelis adeliae</name>
    <name type="common">Adelie penguin</name>
    <dbReference type="NCBI Taxonomy" id="9238"/>
    <lineage>
        <taxon>Eukaryota</taxon>
        <taxon>Metazoa</taxon>
        <taxon>Chordata</taxon>
        <taxon>Craniata</taxon>
        <taxon>Vertebrata</taxon>
        <taxon>Euteleostomi</taxon>
        <taxon>Archelosauria</taxon>
        <taxon>Archosauria</taxon>
        <taxon>Dinosauria</taxon>
        <taxon>Saurischia</taxon>
        <taxon>Theropoda</taxon>
        <taxon>Coelurosauria</taxon>
        <taxon>Aves</taxon>
        <taxon>Neognathae</taxon>
        <taxon>Neoaves</taxon>
        <taxon>Aequornithes</taxon>
        <taxon>Sphenisciformes</taxon>
        <taxon>Spheniscidae</taxon>
        <taxon>Pygoscelis</taxon>
    </lineage>
</organism>
<feature type="non-terminal residue" evidence="5">
    <location>
        <position position="250"/>
    </location>
</feature>
<keyword evidence="6" id="KW-1185">Reference proteome</keyword>
<evidence type="ECO:0000313" key="6">
    <source>
        <dbReference type="Proteomes" id="UP000054081"/>
    </source>
</evidence>
<dbReference type="SMART" id="SM00360">
    <property type="entry name" value="RRM"/>
    <property type="match status" value="2"/>
</dbReference>
<accession>A0A093PBK0</accession>
<evidence type="ECO:0000256" key="2">
    <source>
        <dbReference type="PROSITE-ProRule" id="PRU00176"/>
    </source>
</evidence>
<protein>
    <submittedName>
        <fullName evidence="5">Msx2-interacting protein</fullName>
    </submittedName>
</protein>
<feature type="compositionally biased region" description="Low complexity" evidence="3">
    <location>
        <begin position="1"/>
        <end position="10"/>
    </location>
</feature>
<proteinExistence type="predicted"/>
<sequence length="250" mass="28157">SDSSSSSSDESPARSVQSTAVPAPASQLLPSLEKDEPRKSFGIKVQNLPVRSTDTSLKDGLFHEFKKYGKVTSVQIHGASEERYGLVFFRQQEDQEKALNASKGKLFFGMQIEVTAWIGPETESENEFRPLDERIDEFHPKATRTLFIGNLEKTTTYHDLRNIFQRFGGIVVCEFSVLCRVVCKAIKKMDGEYLGNNRLKLGFGKSMPTNCVWLDGLSTNVTDQYLTRHFCRYGPVVKVVFDRLKGMALV</sequence>